<dbReference type="Proteomes" id="UP000722336">
    <property type="component" value="Unassembled WGS sequence"/>
</dbReference>
<evidence type="ECO:0000313" key="2">
    <source>
        <dbReference type="Proteomes" id="UP000722336"/>
    </source>
</evidence>
<gene>
    <name evidence="1" type="ORF">KCG44_13740</name>
</gene>
<protein>
    <submittedName>
        <fullName evidence="1">Uncharacterized protein</fullName>
    </submittedName>
</protein>
<accession>A0ABS6SHD8</accession>
<reference evidence="1 2" key="1">
    <citation type="submission" date="2021-04" db="EMBL/GenBank/DDBJ databases">
        <authorList>
            <person name="Pira H."/>
            <person name="Risdian C."/>
            <person name="Wink J."/>
        </authorList>
    </citation>
    <scope>NUCLEOTIDE SEQUENCE [LARGE SCALE GENOMIC DNA]</scope>
    <source>
        <strain evidence="1 2">WHA3</strain>
    </source>
</reference>
<proteinExistence type="predicted"/>
<dbReference type="EMBL" id="JAGSPA010000005">
    <property type="protein sequence ID" value="MBV7257843.1"/>
    <property type="molecule type" value="Genomic_DNA"/>
</dbReference>
<comment type="caution">
    <text evidence="1">The sequence shown here is derived from an EMBL/GenBank/DDBJ whole genome shotgun (WGS) entry which is preliminary data.</text>
</comment>
<keyword evidence="2" id="KW-1185">Reference proteome</keyword>
<name>A0ABS6SHD8_9SPHN</name>
<sequence>MADLSSRAAKCTKEAALTQDRCAAPDIERGGMAARIRRLRDPGRSMHLMRQRCYEAEL</sequence>
<dbReference type="RefSeq" id="WP_218446689.1">
    <property type="nucleotide sequence ID" value="NZ_JAGSPA010000005.1"/>
</dbReference>
<evidence type="ECO:0000313" key="1">
    <source>
        <dbReference type="EMBL" id="MBV7257843.1"/>
    </source>
</evidence>
<organism evidence="1 2">
    <name type="scientific">Pacificimonas pallii</name>
    <dbReference type="NCBI Taxonomy" id="2827236"/>
    <lineage>
        <taxon>Bacteria</taxon>
        <taxon>Pseudomonadati</taxon>
        <taxon>Pseudomonadota</taxon>
        <taxon>Alphaproteobacteria</taxon>
        <taxon>Sphingomonadales</taxon>
        <taxon>Sphingosinicellaceae</taxon>
        <taxon>Pacificimonas</taxon>
    </lineage>
</organism>